<dbReference type="SMART" id="SM00354">
    <property type="entry name" value="HTH_LACI"/>
    <property type="match status" value="1"/>
</dbReference>
<dbReference type="EMBL" id="BAAAZR010000019">
    <property type="protein sequence ID" value="GAA3824239.1"/>
    <property type="molecule type" value="Genomic_DNA"/>
</dbReference>
<dbReference type="RefSeq" id="WP_344945154.1">
    <property type="nucleotide sequence ID" value="NZ_BAAAZR010000019.1"/>
</dbReference>
<keyword evidence="6" id="KW-1185">Reference proteome</keyword>
<dbReference type="GO" id="GO:0003677">
    <property type="term" value="F:DNA binding"/>
    <property type="evidence" value="ECO:0007669"/>
    <property type="project" value="UniProtKB-KW"/>
</dbReference>
<evidence type="ECO:0000259" key="4">
    <source>
        <dbReference type="PROSITE" id="PS50932"/>
    </source>
</evidence>
<dbReference type="PANTHER" id="PTHR30146:SF155">
    <property type="entry name" value="ALANINE RACEMASE"/>
    <property type="match status" value="1"/>
</dbReference>
<dbReference type="CDD" id="cd01392">
    <property type="entry name" value="HTH_LacI"/>
    <property type="match status" value="1"/>
</dbReference>
<protein>
    <submittedName>
        <fullName evidence="5">LacI family DNA-binding transcriptional regulator</fullName>
    </submittedName>
</protein>
<keyword evidence="1" id="KW-0805">Transcription regulation</keyword>
<dbReference type="PANTHER" id="PTHR30146">
    <property type="entry name" value="LACI-RELATED TRANSCRIPTIONAL REPRESSOR"/>
    <property type="match status" value="1"/>
</dbReference>
<evidence type="ECO:0000313" key="6">
    <source>
        <dbReference type="Proteomes" id="UP001500888"/>
    </source>
</evidence>
<sequence>MKRPTIADIAKQAGVSKGAVSYALNGQPGVSASTRARILAIADEIGWRPNSAARALNGARADTVGLALCRPARFLGVEPFFMELISGIEGELSPRSYALMIQVVTDHDEEMAVYRRWWGEGRIDGAIMVDLHFADSRVAELEALGMPVVVLGDPSKSGSLIPVWSDEAVPVRETVEYLTALGHRRIARVAGLPKLLHTVLRDKAFDVACERLGVSESVTVHTDYTGEEGARATRRLLSSPSRPTAVVYDNDIMAVAGLSVAQEMRLDVPGDLSIVAWDDSPLSQVVRPPLTALSRDIPAYGAHAAQRLLSLIQGERVTGFEDHAARLTPRGSTAPPPVRS</sequence>
<dbReference type="InterPro" id="IPR010982">
    <property type="entry name" value="Lambda_DNA-bd_dom_sf"/>
</dbReference>
<dbReference type="Pfam" id="PF13377">
    <property type="entry name" value="Peripla_BP_3"/>
    <property type="match status" value="1"/>
</dbReference>
<dbReference type="SUPFAM" id="SSF47413">
    <property type="entry name" value="lambda repressor-like DNA-binding domains"/>
    <property type="match status" value="1"/>
</dbReference>
<name>A0ABP7IQ98_9ACTN</name>
<evidence type="ECO:0000256" key="2">
    <source>
        <dbReference type="ARBA" id="ARBA00023125"/>
    </source>
</evidence>
<dbReference type="CDD" id="cd06267">
    <property type="entry name" value="PBP1_LacI_sugar_binding-like"/>
    <property type="match status" value="1"/>
</dbReference>
<dbReference type="Gene3D" id="1.10.260.40">
    <property type="entry name" value="lambda repressor-like DNA-binding domains"/>
    <property type="match status" value="1"/>
</dbReference>
<dbReference type="InterPro" id="IPR046335">
    <property type="entry name" value="LacI/GalR-like_sensor"/>
</dbReference>
<dbReference type="Gene3D" id="3.40.50.2300">
    <property type="match status" value="2"/>
</dbReference>
<evidence type="ECO:0000313" key="5">
    <source>
        <dbReference type="EMBL" id="GAA3824239.1"/>
    </source>
</evidence>
<proteinExistence type="predicted"/>
<dbReference type="SUPFAM" id="SSF53822">
    <property type="entry name" value="Periplasmic binding protein-like I"/>
    <property type="match status" value="1"/>
</dbReference>
<feature type="domain" description="HTH lacI-type" evidence="4">
    <location>
        <begin position="4"/>
        <end position="58"/>
    </location>
</feature>
<evidence type="ECO:0000256" key="1">
    <source>
        <dbReference type="ARBA" id="ARBA00023015"/>
    </source>
</evidence>
<dbReference type="InterPro" id="IPR028082">
    <property type="entry name" value="Peripla_BP_I"/>
</dbReference>
<dbReference type="InterPro" id="IPR000843">
    <property type="entry name" value="HTH_LacI"/>
</dbReference>
<accession>A0ABP7IQ98</accession>
<dbReference type="PROSITE" id="PS50932">
    <property type="entry name" value="HTH_LACI_2"/>
    <property type="match status" value="1"/>
</dbReference>
<keyword evidence="3" id="KW-0804">Transcription</keyword>
<dbReference type="Proteomes" id="UP001500888">
    <property type="component" value="Unassembled WGS sequence"/>
</dbReference>
<comment type="caution">
    <text evidence="5">The sequence shown here is derived from an EMBL/GenBank/DDBJ whole genome shotgun (WGS) entry which is preliminary data.</text>
</comment>
<reference evidence="6" key="1">
    <citation type="journal article" date="2019" name="Int. J. Syst. Evol. Microbiol.">
        <title>The Global Catalogue of Microorganisms (GCM) 10K type strain sequencing project: providing services to taxonomists for standard genome sequencing and annotation.</title>
        <authorList>
            <consortium name="The Broad Institute Genomics Platform"/>
            <consortium name="The Broad Institute Genome Sequencing Center for Infectious Disease"/>
            <person name="Wu L."/>
            <person name="Ma J."/>
        </authorList>
    </citation>
    <scope>NUCLEOTIDE SEQUENCE [LARGE SCALE GENOMIC DNA]</scope>
    <source>
        <strain evidence="6">JCM 16908</strain>
    </source>
</reference>
<evidence type="ECO:0000256" key="3">
    <source>
        <dbReference type="ARBA" id="ARBA00023163"/>
    </source>
</evidence>
<dbReference type="Pfam" id="PF00356">
    <property type="entry name" value="LacI"/>
    <property type="match status" value="1"/>
</dbReference>
<organism evidence="5 6">
    <name type="scientific">Sphaerisporangium flaviroseum</name>
    <dbReference type="NCBI Taxonomy" id="509199"/>
    <lineage>
        <taxon>Bacteria</taxon>
        <taxon>Bacillati</taxon>
        <taxon>Actinomycetota</taxon>
        <taxon>Actinomycetes</taxon>
        <taxon>Streptosporangiales</taxon>
        <taxon>Streptosporangiaceae</taxon>
        <taxon>Sphaerisporangium</taxon>
    </lineage>
</organism>
<gene>
    <name evidence="5" type="ORF">GCM10022226_51090</name>
</gene>
<dbReference type="PROSITE" id="PS00356">
    <property type="entry name" value="HTH_LACI_1"/>
    <property type="match status" value="1"/>
</dbReference>
<keyword evidence="2 5" id="KW-0238">DNA-binding</keyword>